<sequence>MTSQSLSRSQTLNYQYSFALLLPSRSALLLPSPSARVPELRPLFSSIIGDETASDNRSVCFLPSDLRFLRLLRQSSVVLKLVLQIYDFQMISLNIVSLISGAMYIGDLEERMEAILEEISAAKGQIILFIDEIHTILCWHRVVMDSKPTLGAKEEALNSHFSNGFVEPGNCENVGITNVEVDGLSSSDDALCWHRVVMDSKPTLGAKEEALNSHFSNGFVEPGNCENVGITNVEVDGLSSSDDAVS</sequence>
<evidence type="ECO:0000259" key="3">
    <source>
        <dbReference type="Pfam" id="PF00004"/>
    </source>
</evidence>
<evidence type="ECO:0000313" key="5">
    <source>
        <dbReference type="Proteomes" id="UP000325577"/>
    </source>
</evidence>
<dbReference type="SUPFAM" id="SSF52540">
    <property type="entry name" value="P-loop containing nucleoside triphosphate hydrolases"/>
    <property type="match status" value="1"/>
</dbReference>
<dbReference type="Pfam" id="PF00004">
    <property type="entry name" value="AAA"/>
    <property type="match status" value="1"/>
</dbReference>
<organism evidence="4 5">
    <name type="scientific">Nyssa sinensis</name>
    <dbReference type="NCBI Taxonomy" id="561372"/>
    <lineage>
        <taxon>Eukaryota</taxon>
        <taxon>Viridiplantae</taxon>
        <taxon>Streptophyta</taxon>
        <taxon>Embryophyta</taxon>
        <taxon>Tracheophyta</taxon>
        <taxon>Spermatophyta</taxon>
        <taxon>Magnoliopsida</taxon>
        <taxon>eudicotyledons</taxon>
        <taxon>Gunneridae</taxon>
        <taxon>Pentapetalae</taxon>
        <taxon>asterids</taxon>
        <taxon>Cornales</taxon>
        <taxon>Nyssaceae</taxon>
        <taxon>Nyssa</taxon>
    </lineage>
</organism>
<dbReference type="Proteomes" id="UP000325577">
    <property type="component" value="Linkage Group LG0"/>
</dbReference>
<evidence type="ECO:0000256" key="1">
    <source>
        <dbReference type="ARBA" id="ARBA00022741"/>
    </source>
</evidence>
<dbReference type="AlphaFoldDB" id="A0A5J5C4P0"/>
<dbReference type="GO" id="GO:0034605">
    <property type="term" value="P:cellular response to heat"/>
    <property type="evidence" value="ECO:0007669"/>
    <property type="project" value="TreeGrafter"/>
</dbReference>
<dbReference type="Gene3D" id="3.40.50.300">
    <property type="entry name" value="P-loop containing nucleotide triphosphate hydrolases"/>
    <property type="match status" value="1"/>
</dbReference>
<dbReference type="PANTHER" id="PTHR11638">
    <property type="entry name" value="ATP-DEPENDENT CLP PROTEASE"/>
    <property type="match status" value="1"/>
</dbReference>
<protein>
    <recommendedName>
        <fullName evidence="3">ATPase AAA-type core domain-containing protein</fullName>
    </recommendedName>
</protein>
<dbReference type="EMBL" id="CM018031">
    <property type="protein sequence ID" value="KAA8550268.1"/>
    <property type="molecule type" value="Genomic_DNA"/>
</dbReference>
<keyword evidence="1" id="KW-0547">Nucleotide-binding</keyword>
<feature type="domain" description="ATPase AAA-type core" evidence="3">
    <location>
        <begin position="78"/>
        <end position="137"/>
    </location>
</feature>
<evidence type="ECO:0000313" key="4">
    <source>
        <dbReference type="EMBL" id="KAA8550268.1"/>
    </source>
</evidence>
<keyword evidence="2" id="KW-0067">ATP-binding</keyword>
<dbReference type="GO" id="GO:0005524">
    <property type="term" value="F:ATP binding"/>
    <property type="evidence" value="ECO:0007669"/>
    <property type="project" value="UniProtKB-KW"/>
</dbReference>
<dbReference type="InterPro" id="IPR003959">
    <property type="entry name" value="ATPase_AAA_core"/>
</dbReference>
<name>A0A5J5C4P0_9ASTE</name>
<dbReference type="OrthoDB" id="47330at2759"/>
<accession>A0A5J5C4P0</accession>
<dbReference type="InterPro" id="IPR027417">
    <property type="entry name" value="P-loop_NTPase"/>
</dbReference>
<evidence type="ECO:0000256" key="2">
    <source>
        <dbReference type="ARBA" id="ARBA00022840"/>
    </source>
</evidence>
<dbReference type="InterPro" id="IPR050130">
    <property type="entry name" value="ClpA_ClpB"/>
</dbReference>
<gene>
    <name evidence="4" type="ORF">F0562_001952</name>
</gene>
<keyword evidence="5" id="KW-1185">Reference proteome</keyword>
<proteinExistence type="predicted"/>
<dbReference type="GO" id="GO:0005737">
    <property type="term" value="C:cytoplasm"/>
    <property type="evidence" value="ECO:0007669"/>
    <property type="project" value="TreeGrafter"/>
</dbReference>
<dbReference type="PANTHER" id="PTHR11638:SF86">
    <property type="entry name" value="CHAPERONE PROTEIN CLPB4, MITOCHONDRIAL"/>
    <property type="match status" value="1"/>
</dbReference>
<dbReference type="GO" id="GO:0016887">
    <property type="term" value="F:ATP hydrolysis activity"/>
    <property type="evidence" value="ECO:0007669"/>
    <property type="project" value="InterPro"/>
</dbReference>
<reference evidence="4 5" key="1">
    <citation type="submission" date="2019-09" db="EMBL/GenBank/DDBJ databases">
        <title>A chromosome-level genome assembly of the Chinese tupelo Nyssa sinensis.</title>
        <authorList>
            <person name="Yang X."/>
            <person name="Kang M."/>
            <person name="Yang Y."/>
            <person name="Xiong H."/>
            <person name="Wang M."/>
            <person name="Zhang Z."/>
            <person name="Wang Z."/>
            <person name="Wu H."/>
            <person name="Ma T."/>
            <person name="Liu J."/>
            <person name="Xi Z."/>
        </authorList>
    </citation>
    <scope>NUCLEOTIDE SEQUENCE [LARGE SCALE GENOMIC DNA]</scope>
    <source>
        <strain evidence="4">J267</strain>
        <tissue evidence="4">Leaf</tissue>
    </source>
</reference>